<dbReference type="Pfam" id="PF16026">
    <property type="entry name" value="MIEAP"/>
    <property type="match status" value="1"/>
</dbReference>
<evidence type="ECO:0000259" key="15">
    <source>
        <dbReference type="Pfam" id="PF16026"/>
    </source>
</evidence>
<evidence type="ECO:0000256" key="3">
    <source>
        <dbReference type="ARBA" id="ARBA00004496"/>
    </source>
</evidence>
<accession>A0AAE0RVN1</accession>
<dbReference type="AlphaFoldDB" id="A0AAE0RVN1"/>
<dbReference type="GO" id="GO:0035695">
    <property type="term" value="P:mitophagy by internal vacuole formation"/>
    <property type="evidence" value="ECO:0007669"/>
    <property type="project" value="TreeGrafter"/>
</dbReference>
<feature type="compositionally biased region" description="Low complexity" evidence="14">
    <location>
        <begin position="422"/>
        <end position="436"/>
    </location>
</feature>
<dbReference type="PANTHER" id="PTHR21771">
    <property type="entry name" value="MITOCHONDRIA-EATING PROTEIN-RELATED"/>
    <property type="match status" value="1"/>
</dbReference>
<dbReference type="GO" id="GO:0008289">
    <property type="term" value="F:lipid binding"/>
    <property type="evidence" value="ECO:0007669"/>
    <property type="project" value="UniProtKB-KW"/>
</dbReference>
<evidence type="ECO:0000256" key="13">
    <source>
        <dbReference type="SAM" id="Coils"/>
    </source>
</evidence>
<dbReference type="GO" id="GO:0005741">
    <property type="term" value="C:mitochondrial outer membrane"/>
    <property type="evidence" value="ECO:0007669"/>
    <property type="project" value="UniProtKB-SubCell"/>
</dbReference>
<evidence type="ECO:0000256" key="8">
    <source>
        <dbReference type="ARBA" id="ARBA00023054"/>
    </source>
</evidence>
<keyword evidence="7" id="KW-1000">Mitochondrion outer membrane</keyword>
<keyword evidence="17" id="KW-1185">Reference proteome</keyword>
<name>A0AAE0RVN1_9BIVA</name>
<evidence type="ECO:0000256" key="12">
    <source>
        <dbReference type="ARBA" id="ARBA00032687"/>
    </source>
</evidence>
<evidence type="ECO:0000256" key="4">
    <source>
        <dbReference type="ARBA" id="ARBA00008233"/>
    </source>
</evidence>
<reference evidence="16" key="1">
    <citation type="journal article" date="2021" name="Genome Biol. Evol.">
        <title>A High-Quality Reference Genome for a Parasitic Bivalve with Doubly Uniparental Inheritance (Bivalvia: Unionida).</title>
        <authorList>
            <person name="Smith C.H."/>
        </authorList>
    </citation>
    <scope>NUCLEOTIDE SEQUENCE</scope>
    <source>
        <strain evidence="16">CHS0354</strain>
    </source>
</reference>
<dbReference type="PANTHER" id="PTHR21771:SF0">
    <property type="entry name" value="MITOCHONDRIA-EATING PROTEIN"/>
    <property type="match status" value="1"/>
</dbReference>
<evidence type="ECO:0000256" key="14">
    <source>
        <dbReference type="SAM" id="MobiDB-lite"/>
    </source>
</evidence>
<evidence type="ECO:0000313" key="17">
    <source>
        <dbReference type="Proteomes" id="UP001195483"/>
    </source>
</evidence>
<keyword evidence="11" id="KW-0472">Membrane</keyword>
<comment type="caution">
    <text evidence="16">The sequence shown here is derived from an EMBL/GenBank/DDBJ whole genome shotgun (WGS) entry which is preliminary data.</text>
</comment>
<evidence type="ECO:0000256" key="1">
    <source>
        <dbReference type="ARBA" id="ARBA00004294"/>
    </source>
</evidence>
<comment type="subcellular location">
    <subcellularLocation>
        <location evidence="3">Cytoplasm</location>
    </subcellularLocation>
    <subcellularLocation>
        <location evidence="2">Mitochondrion matrix</location>
    </subcellularLocation>
    <subcellularLocation>
        <location evidence="1">Mitochondrion outer membrane</location>
    </subcellularLocation>
</comment>
<dbReference type="InterPro" id="IPR031981">
    <property type="entry name" value="MIEAP_C"/>
</dbReference>
<keyword evidence="8 13" id="KW-0175">Coiled coil</keyword>
<feature type="region of interest" description="Disordered" evidence="14">
    <location>
        <begin position="512"/>
        <end position="583"/>
    </location>
</feature>
<evidence type="ECO:0000256" key="10">
    <source>
        <dbReference type="ARBA" id="ARBA00023128"/>
    </source>
</evidence>
<reference evidence="16" key="2">
    <citation type="journal article" date="2021" name="Genome Biol. Evol.">
        <title>Developing a high-quality reference genome for a parasitic bivalve with doubly uniparental inheritance (Bivalvia: Unionida).</title>
        <authorList>
            <person name="Smith C.H."/>
        </authorList>
    </citation>
    <scope>NUCLEOTIDE SEQUENCE</scope>
    <source>
        <strain evidence="16">CHS0354</strain>
        <tissue evidence="16">Mantle</tissue>
    </source>
</reference>
<evidence type="ECO:0000313" key="16">
    <source>
        <dbReference type="EMBL" id="KAK3580464.1"/>
    </source>
</evidence>
<evidence type="ECO:0000256" key="9">
    <source>
        <dbReference type="ARBA" id="ARBA00023121"/>
    </source>
</evidence>
<sequence length="621" mass="71459">MGQNGSFKILGKAAKAGTYSDGVEITKITYTNDFADETQANGPCNTIAQKDWSFLETSDTNRTQGERPTALRHTPEKKELWPPRKVNEFSRNGQNHNEMVSKENYERKIASLESEVQQLRVEKERLMASTTKSYGESQKLSSDYQERMQLLEVEVQKLKDEKHKLFTRLSEIGAVQLTDNNPNMADLSDDNRPDKLAQQISELYDNEWTDAFEYLTQIEGLQNEETVRQLLNILQRIYTICLESTEKQADDLKKAMLSYLGLPEERQDDFTIKEALKRLRESRATEFESTLARIIKDARHQLIDLLEGSDCGILDKYIQKCTRICWFMCIKDPQMYLDFDSRQRNGQPGDDANDFPLHFDTTKFVSYTRAGMYVEYVVWPAVYLYKNGPIVKRGVAQGLNREPEANELPVEMKGEDSDDNGDIINDNADSSNNDIIQSEDEDSEVSNVPLCMDDIEQKTVNENAHNLNFPYLNERDDLVDADQGYNEDDPYINITQYKDEAYCTYDMAHETDEEHAQNLNSPDFKEHDELSDVEDDDVSSENTKLTRSDKNDGYARLSHETNVSKENEHIRGQDEYDTEEPIFGNDVKIEKGIYAGSKEQTTELKANGNRPGLYKKREQKK</sequence>
<comment type="similarity">
    <text evidence="4">Belongs to the MIEAP family.</text>
</comment>
<proteinExistence type="inferred from homology"/>
<evidence type="ECO:0000256" key="2">
    <source>
        <dbReference type="ARBA" id="ARBA00004305"/>
    </source>
</evidence>
<keyword evidence="6" id="KW-0963">Cytoplasm</keyword>
<dbReference type="EMBL" id="JAEAOA010002071">
    <property type="protein sequence ID" value="KAK3580464.1"/>
    <property type="molecule type" value="Genomic_DNA"/>
</dbReference>
<feature type="region of interest" description="Disordered" evidence="14">
    <location>
        <begin position="600"/>
        <end position="621"/>
    </location>
</feature>
<evidence type="ECO:0000256" key="11">
    <source>
        <dbReference type="ARBA" id="ARBA00023136"/>
    </source>
</evidence>
<dbReference type="InterPro" id="IPR026169">
    <property type="entry name" value="MIEAP"/>
</dbReference>
<evidence type="ECO:0000256" key="7">
    <source>
        <dbReference type="ARBA" id="ARBA00022787"/>
    </source>
</evidence>
<reference evidence="16" key="3">
    <citation type="submission" date="2023-05" db="EMBL/GenBank/DDBJ databases">
        <authorList>
            <person name="Smith C.H."/>
        </authorList>
    </citation>
    <scope>NUCLEOTIDE SEQUENCE</scope>
    <source>
        <strain evidence="16">CHS0354</strain>
        <tissue evidence="16">Mantle</tissue>
    </source>
</reference>
<dbReference type="GO" id="GO:0005759">
    <property type="term" value="C:mitochondrial matrix"/>
    <property type="evidence" value="ECO:0007669"/>
    <property type="project" value="UniProtKB-SubCell"/>
</dbReference>
<feature type="compositionally biased region" description="Basic and acidic residues" evidence="14">
    <location>
        <begin position="544"/>
        <end position="574"/>
    </location>
</feature>
<dbReference type="Proteomes" id="UP001195483">
    <property type="component" value="Unassembled WGS sequence"/>
</dbReference>
<keyword evidence="9" id="KW-0446">Lipid-binding</keyword>
<dbReference type="GO" id="GO:0035694">
    <property type="term" value="P:mitochondrial protein catabolic process"/>
    <property type="evidence" value="ECO:0007669"/>
    <property type="project" value="InterPro"/>
</dbReference>
<organism evidence="16 17">
    <name type="scientific">Potamilus streckersoni</name>
    <dbReference type="NCBI Taxonomy" id="2493646"/>
    <lineage>
        <taxon>Eukaryota</taxon>
        <taxon>Metazoa</taxon>
        <taxon>Spiralia</taxon>
        <taxon>Lophotrochozoa</taxon>
        <taxon>Mollusca</taxon>
        <taxon>Bivalvia</taxon>
        <taxon>Autobranchia</taxon>
        <taxon>Heteroconchia</taxon>
        <taxon>Palaeoheterodonta</taxon>
        <taxon>Unionida</taxon>
        <taxon>Unionoidea</taxon>
        <taxon>Unionidae</taxon>
        <taxon>Ambleminae</taxon>
        <taxon>Lampsilini</taxon>
        <taxon>Potamilus</taxon>
    </lineage>
</organism>
<feature type="region of interest" description="Disordered" evidence="14">
    <location>
        <begin position="402"/>
        <end position="446"/>
    </location>
</feature>
<evidence type="ECO:0000256" key="5">
    <source>
        <dbReference type="ARBA" id="ARBA00019863"/>
    </source>
</evidence>
<evidence type="ECO:0000256" key="6">
    <source>
        <dbReference type="ARBA" id="ARBA00022490"/>
    </source>
</evidence>
<feature type="domain" description="Mitochondria-eating protein C-terminal" evidence="15">
    <location>
        <begin position="192"/>
        <end position="396"/>
    </location>
</feature>
<keyword evidence="10" id="KW-0496">Mitochondrion</keyword>
<feature type="coiled-coil region" evidence="13">
    <location>
        <begin position="95"/>
        <end position="168"/>
    </location>
</feature>
<protein>
    <recommendedName>
        <fullName evidence="5">Mitochondria-eating protein</fullName>
    </recommendedName>
    <alternativeName>
        <fullName evidence="12">Spermatogenesis-associated protein 18</fullName>
    </alternativeName>
</protein>
<gene>
    <name evidence="16" type="ORF">CHS0354_035507</name>
</gene>